<dbReference type="Pfam" id="PF06320">
    <property type="entry name" value="GCN5L1"/>
    <property type="match status" value="1"/>
</dbReference>
<gene>
    <name evidence="4" type="ORF">EWB00_005474</name>
</gene>
<keyword evidence="3" id="KW-0472">Membrane</keyword>
<feature type="transmembrane region" description="Helical" evidence="3">
    <location>
        <begin position="12"/>
        <end position="36"/>
    </location>
</feature>
<evidence type="ECO:0000256" key="2">
    <source>
        <dbReference type="ARBA" id="ARBA00019577"/>
    </source>
</evidence>
<accession>A0A4Z2DUB9</accession>
<evidence type="ECO:0000256" key="3">
    <source>
        <dbReference type="SAM" id="Phobius"/>
    </source>
</evidence>
<comment type="similarity">
    <text evidence="1">Belongs to the BLOC1S1 family.</text>
</comment>
<protein>
    <recommendedName>
        <fullName evidence="2">Biogenesis of lysosome-related organelles complex 1 subunit 1</fullName>
    </recommendedName>
</protein>
<keyword evidence="3" id="KW-0812">Transmembrane</keyword>
<comment type="caution">
    <text evidence="4">The sequence shown here is derived from an EMBL/GenBank/DDBJ whole genome shotgun (WGS) entry which is preliminary data.</text>
</comment>
<evidence type="ECO:0000313" key="4">
    <source>
        <dbReference type="EMBL" id="TNN20126.1"/>
    </source>
</evidence>
<dbReference type="GO" id="GO:0031083">
    <property type="term" value="C:BLOC-1 complex"/>
    <property type="evidence" value="ECO:0007669"/>
    <property type="project" value="InterPro"/>
</dbReference>
<dbReference type="PANTHER" id="PTHR13073">
    <property type="entry name" value="BLOC-1 COMPLEX SUBUNIT 1"/>
    <property type="match status" value="1"/>
</dbReference>
<evidence type="ECO:0000256" key="1">
    <source>
        <dbReference type="ARBA" id="ARBA00007133"/>
    </source>
</evidence>
<keyword evidence="3" id="KW-1133">Transmembrane helix</keyword>
<keyword evidence="5" id="KW-1185">Reference proteome</keyword>
<dbReference type="Proteomes" id="UP000311919">
    <property type="component" value="Unassembled WGS sequence"/>
</dbReference>
<dbReference type="GO" id="GO:0016197">
    <property type="term" value="P:endosomal transport"/>
    <property type="evidence" value="ECO:0007669"/>
    <property type="project" value="TreeGrafter"/>
</dbReference>
<proteinExistence type="inferred from homology"/>
<dbReference type="EMBL" id="SKCS01000036">
    <property type="protein sequence ID" value="TNN20126.1"/>
    <property type="molecule type" value="Genomic_DNA"/>
</dbReference>
<dbReference type="OrthoDB" id="20018at2759"/>
<dbReference type="PANTHER" id="PTHR13073:SF0">
    <property type="entry name" value="BIOGENESIS OF LYSOSOME-RELATED ORGANELLES COMPLEX 1 SUBUNIT 1"/>
    <property type="match status" value="1"/>
</dbReference>
<dbReference type="STRING" id="6182.A0A4Z2DUB9"/>
<organism evidence="4 5">
    <name type="scientific">Schistosoma japonicum</name>
    <name type="common">Blood fluke</name>
    <dbReference type="NCBI Taxonomy" id="6182"/>
    <lineage>
        <taxon>Eukaryota</taxon>
        <taxon>Metazoa</taxon>
        <taxon>Spiralia</taxon>
        <taxon>Lophotrochozoa</taxon>
        <taxon>Platyhelminthes</taxon>
        <taxon>Trematoda</taxon>
        <taxon>Digenea</taxon>
        <taxon>Strigeidida</taxon>
        <taxon>Schistosomatoidea</taxon>
        <taxon>Schistosomatidae</taxon>
        <taxon>Schistosoma</taxon>
    </lineage>
</organism>
<evidence type="ECO:0000313" key="5">
    <source>
        <dbReference type="Proteomes" id="UP000311919"/>
    </source>
</evidence>
<name>A0A4Z2DUB9_SCHJA</name>
<reference evidence="4 5" key="1">
    <citation type="submission" date="2019-03" db="EMBL/GenBank/DDBJ databases">
        <title>An improved genome assembly of the fluke Schistosoma japonicum.</title>
        <authorList>
            <person name="Hu W."/>
            <person name="Luo F."/>
            <person name="Yin M."/>
            <person name="Mo X."/>
            <person name="Sun C."/>
            <person name="Wu Q."/>
            <person name="Zhu B."/>
            <person name="Xiang M."/>
            <person name="Wang J."/>
            <person name="Wang Y."/>
            <person name="Zhang T."/>
            <person name="Xu B."/>
            <person name="Zheng H."/>
            <person name="Feng Z."/>
        </authorList>
    </citation>
    <scope>NUCLEOTIDE SEQUENCE [LARGE SCALE GENOMIC DNA]</scope>
    <source>
        <strain evidence="4">HuSjv2</strain>
        <tissue evidence="4">Worms</tissue>
    </source>
</reference>
<sequence length="149" mass="17873">MRNVLYRFYRLFVVSYTFYGSRFIFLGKYLMLSSIYKEYQHEKIRRKAKLEAKKQAMLFSINQMINGLLTKIDENVSKAYINQHKLNTEFKELITQLHIYQNHVNVWLKLVSDIRNVLKELGDVECWSVKMEQDAMLIDSCLQTVLSRY</sequence>
<dbReference type="AlphaFoldDB" id="A0A4Z2DUB9"/>
<dbReference type="InterPro" id="IPR009395">
    <property type="entry name" value="BLOC1S1"/>
</dbReference>